<comment type="caution">
    <text evidence="2">The sequence shown here is derived from an EMBL/GenBank/DDBJ whole genome shotgun (WGS) entry which is preliminary data.</text>
</comment>
<dbReference type="Proteomes" id="UP001064489">
    <property type="component" value="Chromosome 8"/>
</dbReference>
<dbReference type="AlphaFoldDB" id="A0AAD5IQK7"/>
<keyword evidence="1" id="KW-0539">Nucleus</keyword>
<evidence type="ECO:0000313" key="2">
    <source>
        <dbReference type="EMBL" id="KAI9173922.1"/>
    </source>
</evidence>
<dbReference type="EMBL" id="JAJSOW010000103">
    <property type="protein sequence ID" value="KAI9173922.1"/>
    <property type="molecule type" value="Genomic_DNA"/>
</dbReference>
<evidence type="ECO:0000313" key="3">
    <source>
        <dbReference type="Proteomes" id="UP001064489"/>
    </source>
</evidence>
<gene>
    <name evidence="2" type="ORF">LWI28_008926</name>
</gene>
<name>A0AAD5IQK7_ACENE</name>
<keyword evidence="1" id="KW-0963">Cytoplasm</keyword>
<dbReference type="GO" id="GO:0006289">
    <property type="term" value="P:nucleotide-excision repair"/>
    <property type="evidence" value="ECO:0007669"/>
    <property type="project" value="UniProtKB-UniRule"/>
</dbReference>
<proteinExistence type="inferred from homology"/>
<dbReference type="GO" id="GO:0043161">
    <property type="term" value="P:proteasome-mediated ubiquitin-dependent protein catabolic process"/>
    <property type="evidence" value="ECO:0007669"/>
    <property type="project" value="UniProtKB-UniRule"/>
</dbReference>
<comment type="function">
    <text evidence="1">Multiubiquitin chain receptor involved in modulation of proteasomal degradation. Involved in nucleotide excision repair.</text>
</comment>
<dbReference type="GO" id="GO:0003684">
    <property type="term" value="F:damaged DNA binding"/>
    <property type="evidence" value="ECO:0007669"/>
    <property type="project" value="UniProtKB-UniRule"/>
</dbReference>
<reference evidence="2" key="1">
    <citation type="journal article" date="2022" name="Plant J.">
        <title>Strategies of tolerance reflected in two North American maple genomes.</title>
        <authorList>
            <person name="McEvoy S.L."/>
            <person name="Sezen U.U."/>
            <person name="Trouern-Trend A."/>
            <person name="McMahon S.M."/>
            <person name="Schaberg P.G."/>
            <person name="Yang J."/>
            <person name="Wegrzyn J.L."/>
            <person name="Swenson N.G."/>
        </authorList>
    </citation>
    <scope>NUCLEOTIDE SEQUENCE</scope>
    <source>
        <strain evidence="2">91603</strain>
    </source>
</reference>
<reference evidence="2" key="2">
    <citation type="submission" date="2023-02" db="EMBL/GenBank/DDBJ databases">
        <authorList>
            <person name="Swenson N.G."/>
            <person name="Wegrzyn J.L."/>
            <person name="Mcevoy S.L."/>
        </authorList>
    </citation>
    <scope>NUCLEOTIDE SEQUENCE</scope>
    <source>
        <strain evidence="2">91603</strain>
        <tissue evidence="2">Leaf</tissue>
    </source>
</reference>
<accession>A0AAD5IQK7</accession>
<dbReference type="GO" id="GO:0005737">
    <property type="term" value="C:cytoplasm"/>
    <property type="evidence" value="ECO:0007669"/>
    <property type="project" value="UniProtKB-SubCell"/>
</dbReference>
<comment type="subcellular location">
    <subcellularLocation>
        <location evidence="1">Nucleus</location>
    </subcellularLocation>
    <subcellularLocation>
        <location evidence="1">Cytoplasm</location>
    </subcellularLocation>
</comment>
<dbReference type="GO" id="GO:0005634">
    <property type="term" value="C:nucleus"/>
    <property type="evidence" value="ECO:0007669"/>
    <property type="project" value="UniProtKB-SubCell"/>
</dbReference>
<evidence type="ECO:0000256" key="1">
    <source>
        <dbReference type="RuleBase" id="RU367049"/>
    </source>
</evidence>
<protein>
    <recommendedName>
        <fullName evidence="1">Ubiquitin receptor RAD23</fullName>
    </recommendedName>
    <alternativeName>
        <fullName evidence="1">DNA repair protein RAD23</fullName>
    </alternativeName>
</protein>
<comment type="similarity">
    <text evidence="1">Belongs to the RAD23 family.</text>
</comment>
<dbReference type="GO" id="GO:0031593">
    <property type="term" value="F:polyubiquitin modification-dependent protein binding"/>
    <property type="evidence" value="ECO:0007669"/>
    <property type="project" value="UniProtKB-UniRule"/>
</dbReference>
<keyword evidence="1" id="KW-0234">DNA repair</keyword>
<keyword evidence="3" id="KW-1185">Reference proteome</keyword>
<organism evidence="2 3">
    <name type="scientific">Acer negundo</name>
    <name type="common">Box elder</name>
    <dbReference type="NCBI Taxonomy" id="4023"/>
    <lineage>
        <taxon>Eukaryota</taxon>
        <taxon>Viridiplantae</taxon>
        <taxon>Streptophyta</taxon>
        <taxon>Embryophyta</taxon>
        <taxon>Tracheophyta</taxon>
        <taxon>Spermatophyta</taxon>
        <taxon>Magnoliopsida</taxon>
        <taxon>eudicotyledons</taxon>
        <taxon>Gunneridae</taxon>
        <taxon>Pentapetalae</taxon>
        <taxon>rosids</taxon>
        <taxon>malvids</taxon>
        <taxon>Sapindales</taxon>
        <taxon>Sapindaceae</taxon>
        <taxon>Hippocastanoideae</taxon>
        <taxon>Acereae</taxon>
        <taxon>Acer</taxon>
    </lineage>
</organism>
<dbReference type="PRINTS" id="PR01839">
    <property type="entry name" value="RAD23PROTEIN"/>
</dbReference>
<dbReference type="InterPro" id="IPR004806">
    <property type="entry name" value="Rad23"/>
</dbReference>
<dbReference type="GO" id="GO:0043130">
    <property type="term" value="F:ubiquitin binding"/>
    <property type="evidence" value="ECO:0007669"/>
    <property type="project" value="UniProtKB-UniRule"/>
</dbReference>
<sequence>MVNEDWVEGDVGLMLMVHPDFITINDDPKLELVEEECHAATKVGKEASLGIGDQSAPKFSNIWVLDSGNTAEEHGLAMVIRLDFIVCAEGNVGSQLAAAMPQSVTVTPEVREAIERLEAMGFDRAIVFDKNTF</sequence>
<dbReference type="Gene3D" id="1.10.8.10">
    <property type="entry name" value="DNA helicase RuvA subunit, C-terminal domain"/>
    <property type="match status" value="1"/>
</dbReference>
<keyword evidence="1" id="KW-0227">DNA damage</keyword>